<proteinExistence type="predicted"/>
<gene>
    <name evidence="1" type="ORF">APY04_0796</name>
</gene>
<evidence type="ECO:0000313" key="2">
    <source>
        <dbReference type="Proteomes" id="UP000059074"/>
    </source>
</evidence>
<evidence type="ECO:0000313" key="1">
    <source>
        <dbReference type="EMBL" id="KWT70735.1"/>
    </source>
</evidence>
<dbReference type="AlphaFoldDB" id="A0A120CXB9"/>
<dbReference type="EMBL" id="LMTR01000028">
    <property type="protein sequence ID" value="KWT70735.1"/>
    <property type="molecule type" value="Genomic_DNA"/>
</dbReference>
<accession>A0A120CXB9</accession>
<name>A0A120CXB9_HYPSL</name>
<protein>
    <recommendedName>
        <fullName evidence="3">Mobile element protein</fullName>
    </recommendedName>
</protein>
<evidence type="ECO:0008006" key="3">
    <source>
        <dbReference type="Google" id="ProtNLM"/>
    </source>
</evidence>
<reference evidence="1 2" key="1">
    <citation type="submission" date="2015-10" db="EMBL/GenBank/DDBJ databases">
        <title>Transcriptomic analysis of a linuron degrading triple-species bacterial consortium.</title>
        <authorList>
            <person name="Albers P."/>
        </authorList>
    </citation>
    <scope>NUCLEOTIDE SEQUENCE [LARGE SCALE GENOMIC DNA]</scope>
    <source>
        <strain evidence="1 2">WDL6</strain>
    </source>
</reference>
<sequence length="43" mass="4868">MPREETPRSLDGNAFDLHKLLLEIDGICRKHRCLNGPNAAYDS</sequence>
<comment type="caution">
    <text evidence="1">The sequence shown here is derived from an EMBL/GenBank/DDBJ whole genome shotgun (WGS) entry which is preliminary data.</text>
</comment>
<dbReference type="Proteomes" id="UP000059074">
    <property type="component" value="Unassembled WGS sequence"/>
</dbReference>
<keyword evidence="2" id="KW-1185">Reference proteome</keyword>
<organism evidence="1 2">
    <name type="scientific">Hyphomicrobium sulfonivorans</name>
    <dbReference type="NCBI Taxonomy" id="121290"/>
    <lineage>
        <taxon>Bacteria</taxon>
        <taxon>Pseudomonadati</taxon>
        <taxon>Pseudomonadota</taxon>
        <taxon>Alphaproteobacteria</taxon>
        <taxon>Hyphomicrobiales</taxon>
        <taxon>Hyphomicrobiaceae</taxon>
        <taxon>Hyphomicrobium</taxon>
    </lineage>
</organism>